<reference evidence="1" key="1">
    <citation type="submission" date="2011-02" db="EMBL/GenBank/DDBJ databases">
        <title>The genome of the leaf-cutting ant Acromyrmex echinatior suggests key adaptations to social evolution and fungus farming.</title>
        <authorList>
            <person name="Nygaard S."/>
            <person name="Zhang G."/>
        </authorList>
    </citation>
    <scope>NUCLEOTIDE SEQUENCE</scope>
</reference>
<organism evidence="2">
    <name type="scientific">Acromyrmex echinatior</name>
    <name type="common">Panamanian leafcutter ant</name>
    <name type="synonym">Acromyrmex octospinosus echinatior</name>
    <dbReference type="NCBI Taxonomy" id="103372"/>
    <lineage>
        <taxon>Eukaryota</taxon>
        <taxon>Metazoa</taxon>
        <taxon>Ecdysozoa</taxon>
        <taxon>Arthropoda</taxon>
        <taxon>Hexapoda</taxon>
        <taxon>Insecta</taxon>
        <taxon>Pterygota</taxon>
        <taxon>Neoptera</taxon>
        <taxon>Endopterygota</taxon>
        <taxon>Hymenoptera</taxon>
        <taxon>Apocrita</taxon>
        <taxon>Aculeata</taxon>
        <taxon>Formicoidea</taxon>
        <taxon>Formicidae</taxon>
        <taxon>Myrmicinae</taxon>
        <taxon>Acromyrmex</taxon>
    </lineage>
</organism>
<name>F4WPS7_ACREC</name>
<evidence type="ECO:0000313" key="2">
    <source>
        <dbReference type="Proteomes" id="UP000007755"/>
    </source>
</evidence>
<keyword evidence="2" id="KW-1185">Reference proteome</keyword>
<dbReference type="Proteomes" id="UP000007755">
    <property type="component" value="Unassembled WGS sequence"/>
</dbReference>
<dbReference type="InParanoid" id="F4WPS7"/>
<dbReference type="AlphaFoldDB" id="F4WPS7"/>
<gene>
    <name evidence="1" type="ORF">G5I_07791</name>
</gene>
<evidence type="ECO:0000313" key="1">
    <source>
        <dbReference type="EMBL" id="EGI63756.1"/>
    </source>
</evidence>
<accession>F4WPS7</accession>
<sequence>MSVSTFLFKKLRQSAMGLIRLNSDSRLMTVTRMRSQPTAGIPREISPMEVVSIPPRTKLQIVLLTETNYFLSTNRGSFIPRYHVPGGAQGARDSKQD</sequence>
<dbReference type="EMBL" id="GL888255">
    <property type="protein sequence ID" value="EGI63756.1"/>
    <property type="molecule type" value="Genomic_DNA"/>
</dbReference>
<protein>
    <submittedName>
        <fullName evidence="1">Uncharacterized protein</fullName>
    </submittedName>
</protein>
<proteinExistence type="predicted"/>